<sequence>MKYTFDIVGVSPVLHFFNQQQQSQRQSQHQGIEYLGSHICTLDAFLESLETIPAKWGWELDRVVDTVIQFWVHNSDSINYWKRRLTDAGRDNLLVARVADFTALQAEFESLLNKNE</sequence>
<proteinExistence type="predicted"/>
<dbReference type="Proteomes" id="UP000658514">
    <property type="component" value="Unassembled WGS sequence"/>
</dbReference>
<organism evidence="1 2">
    <name type="scientific">Calothrix parietina FACHB-288</name>
    <dbReference type="NCBI Taxonomy" id="2692896"/>
    <lineage>
        <taxon>Bacteria</taxon>
        <taxon>Bacillati</taxon>
        <taxon>Cyanobacteriota</taxon>
        <taxon>Cyanophyceae</taxon>
        <taxon>Nostocales</taxon>
        <taxon>Calotrichaceae</taxon>
        <taxon>Calothrix</taxon>
    </lineage>
</organism>
<comment type="caution">
    <text evidence="1">The sequence shown here is derived from an EMBL/GenBank/DDBJ whole genome shotgun (WGS) entry which is preliminary data.</text>
</comment>
<gene>
    <name evidence="1" type="ORF">H6G24_07640</name>
</gene>
<protein>
    <submittedName>
        <fullName evidence="1">Uncharacterized protein</fullName>
    </submittedName>
</protein>
<reference evidence="1 2" key="1">
    <citation type="journal article" date="2020" name="ISME J.">
        <title>Comparative genomics reveals insights into cyanobacterial evolution and habitat adaptation.</title>
        <authorList>
            <person name="Chen M.Y."/>
            <person name="Teng W.K."/>
            <person name="Zhao L."/>
            <person name="Hu C.X."/>
            <person name="Zhou Y.K."/>
            <person name="Han B.P."/>
            <person name="Song L.R."/>
            <person name="Shu W.S."/>
        </authorList>
    </citation>
    <scope>NUCLEOTIDE SEQUENCE [LARGE SCALE GENOMIC DNA]</scope>
    <source>
        <strain evidence="1 2">FACHB-288</strain>
    </source>
</reference>
<keyword evidence="2" id="KW-1185">Reference proteome</keyword>
<evidence type="ECO:0000313" key="1">
    <source>
        <dbReference type="EMBL" id="MBD2195363.1"/>
    </source>
</evidence>
<evidence type="ECO:0000313" key="2">
    <source>
        <dbReference type="Proteomes" id="UP000658514"/>
    </source>
</evidence>
<dbReference type="EMBL" id="JACJQH010000009">
    <property type="protein sequence ID" value="MBD2195363.1"/>
    <property type="molecule type" value="Genomic_DNA"/>
</dbReference>
<name>A0ABR8A669_9CYAN</name>
<accession>A0ABR8A669</accession>
<dbReference type="RefSeq" id="WP_190539464.1">
    <property type="nucleotide sequence ID" value="NZ_CAWPNO010000128.1"/>
</dbReference>